<protein>
    <submittedName>
        <fullName evidence="1">Uncharacterized protein</fullName>
    </submittedName>
</protein>
<evidence type="ECO:0000313" key="1">
    <source>
        <dbReference type="EMBL" id="EMY06739.1"/>
    </source>
</evidence>
<dbReference type="Proteomes" id="UP000012329">
    <property type="component" value="Unassembled WGS sequence"/>
</dbReference>
<evidence type="ECO:0000313" key="2">
    <source>
        <dbReference type="Proteomes" id="UP000012329"/>
    </source>
</evidence>
<name>A0A829DD66_LEPIR</name>
<accession>A0A829DD66</accession>
<dbReference type="AlphaFoldDB" id="A0A829DD66"/>
<comment type="caution">
    <text evidence="1">The sequence shown here is derived from an EMBL/GenBank/DDBJ whole genome shotgun (WGS) entry which is preliminary data.</text>
</comment>
<reference evidence="1 2" key="1">
    <citation type="submission" date="2013-02" db="EMBL/GenBank/DDBJ databases">
        <authorList>
            <person name="Harkins D.M."/>
            <person name="Durkin A.S."/>
            <person name="Brinkac L.M."/>
            <person name="Haft D.H."/>
            <person name="Selengut J.D."/>
            <person name="Sanka R."/>
            <person name="DePew J."/>
            <person name="Purushe J."/>
            <person name="Whelen A.C."/>
            <person name="Vinetz J.M."/>
            <person name="Sutton G.G."/>
            <person name="Nierman W.C."/>
            <person name="Fouts D.E."/>
        </authorList>
    </citation>
    <scope>NUCLEOTIDE SEQUENCE [LARGE SCALE GENOMIC DNA]</scope>
    <source>
        <strain evidence="1 2">2002000626</strain>
    </source>
</reference>
<proteinExistence type="predicted"/>
<dbReference type="EMBL" id="AFJL02000022">
    <property type="protein sequence ID" value="EMY06739.1"/>
    <property type="molecule type" value="Genomic_DNA"/>
</dbReference>
<gene>
    <name evidence="1" type="ORF">LEP1GSC029_4014</name>
</gene>
<organism evidence="1 2">
    <name type="scientific">Leptospira interrogans str. 2002000626</name>
    <dbReference type="NCBI Taxonomy" id="996803"/>
    <lineage>
        <taxon>Bacteria</taxon>
        <taxon>Pseudomonadati</taxon>
        <taxon>Spirochaetota</taxon>
        <taxon>Spirochaetia</taxon>
        <taxon>Leptospirales</taxon>
        <taxon>Leptospiraceae</taxon>
        <taxon>Leptospira</taxon>
    </lineage>
</organism>
<sequence length="43" mass="5297">MLYYIVLNQNKKRAKGSALLRKIKNFLYSRSFMNYQIYFLFVL</sequence>